<keyword evidence="4" id="KW-1185">Reference proteome</keyword>
<dbReference type="EMBL" id="BMPG01000007">
    <property type="protein sequence ID" value="GGL72237.1"/>
    <property type="molecule type" value="Genomic_DNA"/>
</dbReference>
<feature type="domain" description="DUF7575" evidence="2">
    <location>
        <begin position="103"/>
        <end position="129"/>
    </location>
</feature>
<evidence type="ECO:0000259" key="2">
    <source>
        <dbReference type="Pfam" id="PF24460"/>
    </source>
</evidence>
<dbReference type="RefSeq" id="WP_229774187.1">
    <property type="nucleotide sequence ID" value="NZ_BMPG01000007.1"/>
</dbReference>
<organism evidence="3 4">
    <name type="scientific">Halocalculus aciditolerans</name>
    <dbReference type="NCBI Taxonomy" id="1383812"/>
    <lineage>
        <taxon>Archaea</taxon>
        <taxon>Methanobacteriati</taxon>
        <taxon>Methanobacteriota</taxon>
        <taxon>Stenosarchaea group</taxon>
        <taxon>Halobacteria</taxon>
        <taxon>Halobacteriales</taxon>
        <taxon>Halobacteriaceae</taxon>
        <taxon>Halocalculus</taxon>
    </lineage>
</organism>
<dbReference type="AlphaFoldDB" id="A0A830FGI0"/>
<evidence type="ECO:0000256" key="1">
    <source>
        <dbReference type="SAM" id="Phobius"/>
    </source>
</evidence>
<evidence type="ECO:0000313" key="3">
    <source>
        <dbReference type="EMBL" id="GGL72237.1"/>
    </source>
</evidence>
<protein>
    <submittedName>
        <fullName evidence="3">Zinc ribbon domain-containing protein</fullName>
    </submittedName>
</protein>
<proteinExistence type="predicted"/>
<accession>A0A830FGI0</accession>
<feature type="transmembrane region" description="Helical" evidence="1">
    <location>
        <begin position="31"/>
        <end position="51"/>
    </location>
</feature>
<dbReference type="Pfam" id="PF24460">
    <property type="entry name" value="DUF7575"/>
    <property type="match status" value="1"/>
</dbReference>
<gene>
    <name evidence="3" type="ORF">GCM10009039_32840</name>
</gene>
<dbReference type="InterPro" id="IPR055997">
    <property type="entry name" value="DUF7575"/>
</dbReference>
<keyword evidence="1" id="KW-0472">Membrane</keyword>
<name>A0A830FGI0_9EURY</name>
<reference evidence="3" key="1">
    <citation type="journal article" date="2014" name="Int. J. Syst. Evol. Microbiol.">
        <title>Complete genome sequence of Corynebacterium casei LMG S-19264T (=DSM 44701T), isolated from a smear-ripened cheese.</title>
        <authorList>
            <consortium name="US DOE Joint Genome Institute (JGI-PGF)"/>
            <person name="Walter F."/>
            <person name="Albersmeier A."/>
            <person name="Kalinowski J."/>
            <person name="Ruckert C."/>
        </authorList>
    </citation>
    <scope>NUCLEOTIDE SEQUENCE</scope>
    <source>
        <strain evidence="3">JCM 19596</strain>
    </source>
</reference>
<sequence>MSVNRRGLIASALAFVYPGLGHAYLRTWARAFAWFALAIVTAALLLPDSAYQVAQQGGVMALVDYEFPLYVTVGVLAVRLATMVDAYRVAVQQSMPSTADATEEPACPVCGRALDTELDFCPWCTTELEWVDDADQYDSTR</sequence>
<evidence type="ECO:0000313" key="4">
    <source>
        <dbReference type="Proteomes" id="UP000607197"/>
    </source>
</evidence>
<keyword evidence="1" id="KW-1133">Transmembrane helix</keyword>
<keyword evidence="1" id="KW-0812">Transmembrane</keyword>
<comment type="caution">
    <text evidence="3">The sequence shown here is derived from an EMBL/GenBank/DDBJ whole genome shotgun (WGS) entry which is preliminary data.</text>
</comment>
<reference evidence="3" key="2">
    <citation type="submission" date="2020-09" db="EMBL/GenBank/DDBJ databases">
        <authorList>
            <person name="Sun Q."/>
            <person name="Ohkuma M."/>
        </authorList>
    </citation>
    <scope>NUCLEOTIDE SEQUENCE</scope>
    <source>
        <strain evidence="3">JCM 19596</strain>
    </source>
</reference>
<dbReference type="Proteomes" id="UP000607197">
    <property type="component" value="Unassembled WGS sequence"/>
</dbReference>